<feature type="region of interest" description="Disordered" evidence="1">
    <location>
        <begin position="44"/>
        <end position="68"/>
    </location>
</feature>
<dbReference type="Proteomes" id="UP000222360">
    <property type="component" value="Segment"/>
</dbReference>
<gene>
    <name evidence="2" type="ORF">VSW3_20</name>
</gene>
<protein>
    <submittedName>
        <fullName evidence="2">Capsid and scaffold protein</fullName>
    </submittedName>
</protein>
<evidence type="ECO:0000313" key="3">
    <source>
        <dbReference type="Proteomes" id="UP000222360"/>
    </source>
</evidence>
<name>A0A173GCP4_9CAUD</name>
<reference evidence="2 3" key="1">
    <citation type="submission" date="2016-04" db="EMBL/GenBank/DDBJ databases">
        <title>Complete genome of Pseudomonas fluorescens phage VSW-3.</title>
        <authorList>
            <person name="Zhang C.-J."/>
            <person name="Wei Y.-L."/>
            <person name="Ji X.-L."/>
        </authorList>
    </citation>
    <scope>NUCLEOTIDE SEQUENCE [LARGE SCALE GENOMIC DNA]</scope>
</reference>
<dbReference type="EMBL" id="KX066068">
    <property type="protein sequence ID" value="ANH51096.1"/>
    <property type="molecule type" value="Genomic_DNA"/>
</dbReference>
<proteinExistence type="predicted"/>
<sequence>MKRFGIVGMGLVGMSYMVGLLDGDAEAAAPAAAAPAAEAAPAPASVKLNEEAPAAPAPAPKPEAGDADVLDKAGFAPVENDPGLNYAMKFLATNGFDAENPAVAAAFSGDFSLLKAELAAKGIGGWEQALGLAEQSYDRHVKEGEAKATEVGKVVTDVAAAQGVDWEAAVAHVGASATAEERTAINSLLSDPKTAHIAARFITNSFIESGDGEYAPAAAAVKDGAQAHHGTQGGPLSRREYTAEMGKLRESLGDAYMDSPQAQALYRRLKV</sequence>
<organism evidence="2 3">
    <name type="scientific">Pseudomonas phage VSW-3</name>
    <dbReference type="NCBI Taxonomy" id="1852562"/>
    <lineage>
        <taxon>Viruses</taxon>
        <taxon>Duplodnaviria</taxon>
        <taxon>Heunggongvirae</taxon>
        <taxon>Uroviricota</taxon>
        <taxon>Caudoviricetes</taxon>
        <taxon>Autographivirales</taxon>
        <taxon>Autonotataviridae</taxon>
        <taxon>Napahaivirus</taxon>
        <taxon>Napahaivirus VSW3</taxon>
    </lineage>
</organism>
<evidence type="ECO:0000313" key="2">
    <source>
        <dbReference type="EMBL" id="ANH51096.1"/>
    </source>
</evidence>
<keyword evidence="3" id="KW-1185">Reference proteome</keyword>
<evidence type="ECO:0000256" key="1">
    <source>
        <dbReference type="SAM" id="MobiDB-lite"/>
    </source>
</evidence>
<accession>A0A173GCP4</accession>